<sequence>MDLRHAIVFCSPKAASPWSSPPAPGASPPPKYIRPSPKSLAIPEDDAAEAQEASVTVSRNPFFTSSETFHIIFAQMLGNTTKRRTRPQFQS</sequence>
<accession>A0ABD1MXM5</accession>
<name>A0ABD1MXM5_9FABA</name>
<evidence type="ECO:0000313" key="3">
    <source>
        <dbReference type="Proteomes" id="UP001603857"/>
    </source>
</evidence>
<proteinExistence type="predicted"/>
<organism evidence="2 3">
    <name type="scientific">Flemingia macrophylla</name>
    <dbReference type="NCBI Taxonomy" id="520843"/>
    <lineage>
        <taxon>Eukaryota</taxon>
        <taxon>Viridiplantae</taxon>
        <taxon>Streptophyta</taxon>
        <taxon>Embryophyta</taxon>
        <taxon>Tracheophyta</taxon>
        <taxon>Spermatophyta</taxon>
        <taxon>Magnoliopsida</taxon>
        <taxon>eudicotyledons</taxon>
        <taxon>Gunneridae</taxon>
        <taxon>Pentapetalae</taxon>
        <taxon>rosids</taxon>
        <taxon>fabids</taxon>
        <taxon>Fabales</taxon>
        <taxon>Fabaceae</taxon>
        <taxon>Papilionoideae</taxon>
        <taxon>50 kb inversion clade</taxon>
        <taxon>NPAAA clade</taxon>
        <taxon>indigoferoid/millettioid clade</taxon>
        <taxon>Phaseoleae</taxon>
        <taxon>Flemingia</taxon>
    </lineage>
</organism>
<reference evidence="2 3" key="1">
    <citation type="submission" date="2024-08" db="EMBL/GenBank/DDBJ databases">
        <title>Insights into the chromosomal genome structure of Flemingia macrophylla.</title>
        <authorList>
            <person name="Ding Y."/>
            <person name="Zhao Y."/>
            <person name="Bi W."/>
            <person name="Wu M."/>
            <person name="Zhao G."/>
            <person name="Gong Y."/>
            <person name="Li W."/>
            <person name="Zhang P."/>
        </authorList>
    </citation>
    <scope>NUCLEOTIDE SEQUENCE [LARGE SCALE GENOMIC DNA]</scope>
    <source>
        <strain evidence="2">DYQJB</strain>
        <tissue evidence="2">Leaf</tissue>
    </source>
</reference>
<dbReference type="Proteomes" id="UP001603857">
    <property type="component" value="Unassembled WGS sequence"/>
</dbReference>
<feature type="compositionally biased region" description="Pro residues" evidence="1">
    <location>
        <begin position="19"/>
        <end position="32"/>
    </location>
</feature>
<gene>
    <name evidence="2" type="ORF">Fmac_008494</name>
</gene>
<evidence type="ECO:0000313" key="2">
    <source>
        <dbReference type="EMBL" id="KAL2340554.1"/>
    </source>
</evidence>
<dbReference type="EMBL" id="JBGMDY010000003">
    <property type="protein sequence ID" value="KAL2340554.1"/>
    <property type="molecule type" value="Genomic_DNA"/>
</dbReference>
<keyword evidence="3" id="KW-1185">Reference proteome</keyword>
<feature type="region of interest" description="Disordered" evidence="1">
    <location>
        <begin position="13"/>
        <end position="38"/>
    </location>
</feature>
<protein>
    <submittedName>
        <fullName evidence="2">Uncharacterized protein</fullName>
    </submittedName>
</protein>
<comment type="caution">
    <text evidence="2">The sequence shown here is derived from an EMBL/GenBank/DDBJ whole genome shotgun (WGS) entry which is preliminary data.</text>
</comment>
<evidence type="ECO:0000256" key="1">
    <source>
        <dbReference type="SAM" id="MobiDB-lite"/>
    </source>
</evidence>
<dbReference type="AlphaFoldDB" id="A0ABD1MXM5"/>